<sequence>MAPGVATNGIYSATYSGVPVFEFNVEGNHVMRRRVDHYINATHILKVADYDKPARTRILEREVQKGVHEKIQGGYGKYQGTWVPLREGRLLAERNGVIDKLRPIFDFVPGDSSPPPAPKHTTNSNKPKIPKIPNNKKIPKPQVNPAYSQISEEFDNISAHLHDDDSQDNSTTASASFMDEDDGYGGNQYDQPSRKRKRNQDVFDQQHMLYADELLDYFMLSSSDAPLMHLAPPVPPNPFHVNRPIDDQAHTALHWGAAMGDIDIVRFFIEREANVFARNKRGETPLIRAVLFTNNYEKKTMPDLVQLLISTIREHDNHGGTILHHIAMTTNSLAKKQCARYYLDIVLNKMAEICTSQEFSRLVDMQDASGDTALHIVARHKAKKCIRALQNRRVRGDLENGNGETAESIIQGQRRIGQDPISSSPMPDHPTRNGYEEVVKASNAESASHYHSQSARSFSQSFGELAQDKCLQVALAYDSEIKHKDDDLEEGQRLVQHVDHQLHGVRQGIFRHLQEGTDSYDNEEEERLREEERRLIAESESLSEQIQHKELHHAVRSEEQALPPSAHRKPNSTLSNNHELEEQKSAALALAEQQNKRRELTRAVVVAQGAAGMSGHGETLKRIVSSTCGVAMDEVSTLAPELLEELQQSKMDMGNDVAALA</sequence>
<evidence type="ECO:0000256" key="5">
    <source>
        <dbReference type="PROSITE-ProRule" id="PRU00023"/>
    </source>
</evidence>
<dbReference type="GO" id="GO:0001228">
    <property type="term" value="F:DNA-binding transcription activator activity, RNA polymerase II-specific"/>
    <property type="evidence" value="ECO:0007669"/>
    <property type="project" value="UniProtKB-ARBA"/>
</dbReference>
<organism evidence="9 10">
    <name type="scientific">Imshaugia aleurites</name>
    <dbReference type="NCBI Taxonomy" id="172621"/>
    <lineage>
        <taxon>Eukaryota</taxon>
        <taxon>Fungi</taxon>
        <taxon>Dikarya</taxon>
        <taxon>Ascomycota</taxon>
        <taxon>Pezizomycotina</taxon>
        <taxon>Lecanoromycetes</taxon>
        <taxon>OSLEUM clade</taxon>
        <taxon>Lecanoromycetidae</taxon>
        <taxon>Lecanorales</taxon>
        <taxon>Lecanorineae</taxon>
        <taxon>Parmeliaceae</taxon>
        <taxon>Imshaugia</taxon>
    </lineage>
</organism>
<protein>
    <recommendedName>
        <fullName evidence="8">HTH APSES-type domain-containing protein</fullName>
    </recommendedName>
</protein>
<dbReference type="Gene3D" id="1.25.40.20">
    <property type="entry name" value="Ankyrin repeat-containing domain"/>
    <property type="match status" value="1"/>
</dbReference>
<dbReference type="PROSITE" id="PS51299">
    <property type="entry name" value="HTH_APSES"/>
    <property type="match status" value="1"/>
</dbReference>
<comment type="caution">
    <text evidence="9">The sequence shown here is derived from an EMBL/GenBank/DDBJ whole genome shotgun (WGS) entry which is preliminary data.</text>
</comment>
<evidence type="ECO:0000256" key="7">
    <source>
        <dbReference type="SAM" id="MobiDB-lite"/>
    </source>
</evidence>
<dbReference type="FunFam" id="3.10.260.10:FF:000001">
    <property type="entry name" value="APSES transcription factor (MbpA)"/>
    <property type="match status" value="1"/>
</dbReference>
<keyword evidence="2" id="KW-0749">Sporulation</keyword>
<dbReference type="PANTHER" id="PTHR43828:SF15">
    <property type="entry name" value="TRANSCRIPTION FACTOR MBP1"/>
    <property type="match status" value="1"/>
</dbReference>
<dbReference type="GO" id="GO:0033309">
    <property type="term" value="C:SBF transcription complex"/>
    <property type="evidence" value="ECO:0007669"/>
    <property type="project" value="TreeGrafter"/>
</dbReference>
<dbReference type="InterPro" id="IPR002110">
    <property type="entry name" value="Ankyrin_rpt"/>
</dbReference>
<dbReference type="GO" id="GO:0030435">
    <property type="term" value="P:sporulation resulting in formation of a cellular spore"/>
    <property type="evidence" value="ECO:0007669"/>
    <property type="project" value="UniProtKB-KW"/>
</dbReference>
<evidence type="ECO:0000256" key="4">
    <source>
        <dbReference type="ARBA" id="ARBA00023321"/>
    </source>
</evidence>
<evidence type="ECO:0000256" key="1">
    <source>
        <dbReference type="ARBA" id="ARBA00022737"/>
    </source>
</evidence>
<dbReference type="InterPro" id="IPR036770">
    <property type="entry name" value="Ankyrin_rpt-contain_sf"/>
</dbReference>
<dbReference type="Proteomes" id="UP000664534">
    <property type="component" value="Unassembled WGS sequence"/>
</dbReference>
<evidence type="ECO:0000313" key="10">
    <source>
        <dbReference type="Proteomes" id="UP000664534"/>
    </source>
</evidence>
<dbReference type="SUPFAM" id="SSF54616">
    <property type="entry name" value="DNA-binding domain of Mlu1-box binding protein MBP1"/>
    <property type="match status" value="1"/>
</dbReference>
<gene>
    <name evidence="9" type="ORF">IMSHALPRED_002751</name>
</gene>
<dbReference type="AlphaFoldDB" id="A0A8H3J6E6"/>
<dbReference type="InterPro" id="IPR051642">
    <property type="entry name" value="SWI6-like"/>
</dbReference>
<evidence type="ECO:0000259" key="8">
    <source>
        <dbReference type="PROSITE" id="PS51299"/>
    </source>
</evidence>
<feature type="region of interest" description="Disordered" evidence="7">
    <location>
        <begin position="160"/>
        <end position="200"/>
    </location>
</feature>
<evidence type="ECO:0000256" key="2">
    <source>
        <dbReference type="ARBA" id="ARBA00022969"/>
    </source>
</evidence>
<feature type="compositionally biased region" description="Basic and acidic residues" evidence="7">
    <location>
        <begin position="548"/>
        <end position="559"/>
    </location>
</feature>
<name>A0A8H3J6E6_9LECA</name>
<dbReference type="InterPro" id="IPR003163">
    <property type="entry name" value="Tscrpt_reg_HTH_APSES-type"/>
</dbReference>
<evidence type="ECO:0000256" key="3">
    <source>
        <dbReference type="ARBA" id="ARBA00023043"/>
    </source>
</evidence>
<dbReference type="PROSITE" id="PS50297">
    <property type="entry name" value="ANK_REP_REGION"/>
    <property type="match status" value="1"/>
</dbReference>
<dbReference type="GO" id="GO:0030907">
    <property type="term" value="C:MBF transcription complex"/>
    <property type="evidence" value="ECO:0007669"/>
    <property type="project" value="TreeGrafter"/>
</dbReference>
<feature type="coiled-coil region" evidence="6">
    <location>
        <begin position="513"/>
        <end position="545"/>
    </location>
</feature>
<evidence type="ECO:0000256" key="6">
    <source>
        <dbReference type="SAM" id="Coils"/>
    </source>
</evidence>
<proteinExistence type="predicted"/>
<keyword evidence="1" id="KW-0677">Repeat</keyword>
<dbReference type="OrthoDB" id="6718656at2759"/>
<feature type="repeat" description="ANK" evidence="5">
    <location>
        <begin position="248"/>
        <end position="280"/>
    </location>
</feature>
<dbReference type="GO" id="GO:0048315">
    <property type="term" value="P:conidium formation"/>
    <property type="evidence" value="ECO:0007669"/>
    <property type="project" value="UniProtKB-KW"/>
</dbReference>
<feature type="region of interest" description="Disordered" evidence="7">
    <location>
        <begin position="108"/>
        <end position="143"/>
    </location>
</feature>
<dbReference type="SMART" id="SM01252">
    <property type="entry name" value="KilA-N"/>
    <property type="match status" value="1"/>
</dbReference>
<feature type="domain" description="HTH APSES-type" evidence="8">
    <location>
        <begin position="10"/>
        <end position="116"/>
    </location>
</feature>
<reference evidence="9" key="1">
    <citation type="submission" date="2021-03" db="EMBL/GenBank/DDBJ databases">
        <authorList>
            <person name="Tagirdzhanova G."/>
        </authorList>
    </citation>
    <scope>NUCLEOTIDE SEQUENCE</scope>
</reference>
<dbReference type="Gene3D" id="3.10.260.10">
    <property type="entry name" value="Transcription regulator HTH, APSES-type DNA-binding domain"/>
    <property type="match status" value="1"/>
</dbReference>
<dbReference type="Pfam" id="PF13637">
    <property type="entry name" value="Ank_4"/>
    <property type="match status" value="1"/>
</dbReference>
<dbReference type="EMBL" id="CAJPDT010000150">
    <property type="protein sequence ID" value="CAF9941499.1"/>
    <property type="molecule type" value="Genomic_DNA"/>
</dbReference>
<dbReference type="Pfam" id="PF04383">
    <property type="entry name" value="KilA-N"/>
    <property type="match status" value="1"/>
</dbReference>
<dbReference type="InterPro" id="IPR018004">
    <property type="entry name" value="KilA/APSES_HTH"/>
</dbReference>
<dbReference type="InterPro" id="IPR036887">
    <property type="entry name" value="HTH_APSES_sf"/>
</dbReference>
<keyword evidence="6" id="KW-0175">Coiled coil</keyword>
<dbReference type="SUPFAM" id="SSF48403">
    <property type="entry name" value="Ankyrin repeat"/>
    <property type="match status" value="1"/>
</dbReference>
<feature type="compositionally biased region" description="Low complexity" evidence="7">
    <location>
        <begin position="125"/>
        <end position="136"/>
    </location>
</feature>
<dbReference type="SMART" id="SM00248">
    <property type="entry name" value="ANK"/>
    <property type="match status" value="3"/>
</dbReference>
<dbReference type="GO" id="GO:0003677">
    <property type="term" value="F:DNA binding"/>
    <property type="evidence" value="ECO:0007669"/>
    <property type="project" value="InterPro"/>
</dbReference>
<keyword evidence="10" id="KW-1185">Reference proteome</keyword>
<accession>A0A8H3J6E6</accession>
<evidence type="ECO:0000313" key="9">
    <source>
        <dbReference type="EMBL" id="CAF9941499.1"/>
    </source>
</evidence>
<dbReference type="PANTHER" id="PTHR43828">
    <property type="entry name" value="ASPARAGINASE"/>
    <property type="match status" value="1"/>
</dbReference>
<keyword evidence="4" id="KW-0183">Conidiation</keyword>
<feature type="region of interest" description="Disordered" evidence="7">
    <location>
        <begin position="548"/>
        <end position="574"/>
    </location>
</feature>
<dbReference type="PROSITE" id="PS50088">
    <property type="entry name" value="ANK_REPEAT"/>
    <property type="match status" value="1"/>
</dbReference>
<keyword evidence="3 5" id="KW-0040">ANK repeat</keyword>